<dbReference type="GO" id="GO:0031901">
    <property type="term" value="C:early endosome membrane"/>
    <property type="evidence" value="ECO:0007669"/>
    <property type="project" value="UniProtKB-SubCell"/>
</dbReference>
<comment type="subcellular location">
    <subcellularLocation>
        <location evidence="2">Cytoplasmic vesicle</location>
        <location evidence="2">Phagosome membrane</location>
    </subcellularLocation>
    <subcellularLocation>
        <location evidence="1">Early endosome membrane</location>
    </subcellularLocation>
</comment>
<dbReference type="InterPro" id="IPR048869">
    <property type="entry name" value="OCRL-1_2_ASH"/>
</dbReference>
<dbReference type="GO" id="GO:0004439">
    <property type="term" value="F:phosphatidylinositol-4,5-bisphosphate 5-phosphatase activity"/>
    <property type="evidence" value="ECO:0007669"/>
    <property type="project" value="TreeGrafter"/>
</dbReference>
<dbReference type="Gene3D" id="1.10.555.10">
    <property type="entry name" value="Rho GTPase activation protein"/>
    <property type="match status" value="1"/>
</dbReference>
<name>A0A0C2YJX7_HEBCY</name>
<dbReference type="Gene3D" id="3.60.10.10">
    <property type="entry name" value="Endonuclease/exonuclease/phosphatase"/>
    <property type="match status" value="1"/>
</dbReference>
<dbReference type="InterPro" id="IPR000300">
    <property type="entry name" value="IPPc"/>
</dbReference>
<evidence type="ECO:0000256" key="4">
    <source>
        <dbReference type="ARBA" id="ARBA00023329"/>
    </source>
</evidence>
<dbReference type="InterPro" id="IPR008936">
    <property type="entry name" value="Rho_GTPase_activation_prot"/>
</dbReference>
<reference evidence="7 8" key="1">
    <citation type="submission" date="2014-04" db="EMBL/GenBank/DDBJ databases">
        <authorList>
            <consortium name="DOE Joint Genome Institute"/>
            <person name="Kuo A."/>
            <person name="Gay G."/>
            <person name="Dore J."/>
            <person name="Kohler A."/>
            <person name="Nagy L.G."/>
            <person name="Floudas D."/>
            <person name="Copeland A."/>
            <person name="Barry K.W."/>
            <person name="Cichocki N."/>
            <person name="Veneault-Fourrey C."/>
            <person name="LaButti K."/>
            <person name="Lindquist E.A."/>
            <person name="Lipzen A."/>
            <person name="Lundell T."/>
            <person name="Morin E."/>
            <person name="Murat C."/>
            <person name="Sun H."/>
            <person name="Tunlid A."/>
            <person name="Henrissat B."/>
            <person name="Grigoriev I.V."/>
            <person name="Hibbett D.S."/>
            <person name="Martin F."/>
            <person name="Nordberg H.P."/>
            <person name="Cantor M.N."/>
            <person name="Hua S.X."/>
        </authorList>
    </citation>
    <scope>NUCLEOTIDE SEQUENCE [LARGE SCALE GENOMIC DNA]</scope>
    <source>
        <strain evidence="8">h7</strain>
    </source>
</reference>
<dbReference type="HOGENOM" id="CLU_006779_0_0_1"/>
<keyword evidence="4" id="KW-0968">Cytoplasmic vesicle</keyword>
<evidence type="ECO:0000256" key="5">
    <source>
        <dbReference type="SAM" id="MobiDB-lite"/>
    </source>
</evidence>
<dbReference type="PROSITE" id="PS50238">
    <property type="entry name" value="RHOGAP"/>
    <property type="match status" value="1"/>
</dbReference>
<evidence type="ECO:0000259" key="6">
    <source>
        <dbReference type="PROSITE" id="PS50238"/>
    </source>
</evidence>
<dbReference type="Pfam" id="PF21310">
    <property type="entry name" value="OCRL-like_ASH"/>
    <property type="match status" value="1"/>
</dbReference>
<dbReference type="PANTHER" id="PTHR11200">
    <property type="entry name" value="INOSITOL 5-PHOSPHATASE"/>
    <property type="match status" value="1"/>
</dbReference>
<gene>
    <name evidence="7" type="ORF">M413DRAFT_146739</name>
</gene>
<dbReference type="OrthoDB" id="7862313at2759"/>
<feature type="compositionally biased region" description="Polar residues" evidence="5">
    <location>
        <begin position="310"/>
        <end position="324"/>
    </location>
</feature>
<dbReference type="Gene3D" id="2.30.29.110">
    <property type="match status" value="1"/>
</dbReference>
<keyword evidence="3" id="KW-0967">Endosome</keyword>
<evidence type="ECO:0000256" key="2">
    <source>
        <dbReference type="ARBA" id="ARBA00004580"/>
    </source>
</evidence>
<sequence length="1005" mass="112217">MPAISLVSDLLRSPDVAKVVLEATLVTASETSQDLQNRRVLAVISHKDDWDLTEEGSLFVCKYKNHVNGQLDELDIQRVFPIYGEFSVVISQMRRGTVDLRPTMSSKSVLEQPRAVITLSITPSEGLSNDVQPPTFFTYDVQGLKSLVAECKRMKEVSDVEANAVINLAQSTTHFSWLKPYFAKHTTITTLASTSQDLREINRPSLERLSPACAGQTGDDHADAQAIRDEWVRVKARDLSRNGRRRLTMRLGTFNVNGKMPSQDLSAWVQASVNATSRSQPNTVTPALPPLKKISPLSLGNAVQNPFNWLSGRSKSTPKANITQPEDPILRVDPTDPDDPDLLVFGFQELDLSTEALIYSTGTAREDAWCLAIFAALGEKAVKYEKLVSRQLMGMLIVIIVKKCLKDCFGNIRTSVAGAGILGVMGNKGGTAIRLSFTPPAHNSGGSSKSPWGPTSLTFVNAHLAAFDEMVDKRNSDFQDLSKRLLFEGIPARSSSPAPESESVDDSMTSDVPPTPSLGLTPSLSVYETDALFWLGDLNYRVDVSDADMRKILRDDDWDNAQKLEALLRFDQLKKAMRSKKAFFGFQESPITHFPTYRFSPGLMMDKFGYDYKRKPAWTDRILYMNSPGCRVNQLAYTGHPQIMMSDHRPVSADFSVDVDLFDPNALYTNVRNLFNDVERLDGESTHEKGGLRVVDTYVDFEKVLYGVPVERKVTVKNLSKGPCAFRFVPVQLDSPIHPEWLQIHPKTGILLPDEVVEISMVAYVDNAIASILNLRPKDLSGTLILHTILGKDHFISVSGEYQYTCFANKLSHLNRLRGPVREMESPNDLLPEIRSTNAPAELMRLLDWIMTNKIIPDDLFLAPGNDTVIQRIQECLDTGDDFPYNARTPASDEQIPRSFAVTLVRFLDSLLDSIMPAHLHLRCLEMTNRDEAFELLNELPPSAINVWITVTSFLHFICKSSKKENQAERVATVFAPIFMRDDPHSLIPPISPKAKSKFLLYFMG</sequence>
<dbReference type="Pfam" id="PF00620">
    <property type="entry name" value="RhoGAP"/>
    <property type="match status" value="1"/>
</dbReference>
<dbReference type="PANTHER" id="PTHR11200:SF300">
    <property type="entry name" value="TYPE II INOSITOL 1,4,5-TRISPHOSPHATE 5-PHOSPHATASE"/>
    <property type="match status" value="1"/>
</dbReference>
<dbReference type="STRING" id="686832.A0A0C2YJX7"/>
<accession>A0A0C2YJX7</accession>
<evidence type="ECO:0000313" key="7">
    <source>
        <dbReference type="EMBL" id="KIM41337.1"/>
    </source>
</evidence>
<feature type="region of interest" description="Disordered" evidence="5">
    <location>
        <begin position="310"/>
        <end position="333"/>
    </location>
</feature>
<feature type="domain" description="Rho-GAP" evidence="6">
    <location>
        <begin position="829"/>
        <end position="1005"/>
    </location>
</feature>
<dbReference type="Pfam" id="PF22669">
    <property type="entry name" value="Exo_endo_phos2"/>
    <property type="match status" value="1"/>
</dbReference>
<evidence type="ECO:0000313" key="8">
    <source>
        <dbReference type="Proteomes" id="UP000053424"/>
    </source>
</evidence>
<feature type="region of interest" description="Disordered" evidence="5">
    <location>
        <begin position="492"/>
        <end position="519"/>
    </location>
</feature>
<dbReference type="InterPro" id="IPR013783">
    <property type="entry name" value="Ig-like_fold"/>
</dbReference>
<evidence type="ECO:0000256" key="1">
    <source>
        <dbReference type="ARBA" id="ARBA00004146"/>
    </source>
</evidence>
<evidence type="ECO:0000256" key="3">
    <source>
        <dbReference type="ARBA" id="ARBA00022753"/>
    </source>
</evidence>
<dbReference type="AlphaFoldDB" id="A0A0C2YJX7"/>
<protein>
    <recommendedName>
        <fullName evidence="6">Rho-GAP domain-containing protein</fullName>
    </recommendedName>
</protein>
<dbReference type="InterPro" id="IPR036691">
    <property type="entry name" value="Endo/exonu/phosph_ase_sf"/>
</dbReference>
<dbReference type="EMBL" id="KN831780">
    <property type="protein sequence ID" value="KIM41337.1"/>
    <property type="molecule type" value="Genomic_DNA"/>
</dbReference>
<dbReference type="SUPFAM" id="SSF48350">
    <property type="entry name" value="GTPase activation domain, GAP"/>
    <property type="match status" value="1"/>
</dbReference>
<dbReference type="GO" id="GO:0007165">
    <property type="term" value="P:signal transduction"/>
    <property type="evidence" value="ECO:0007669"/>
    <property type="project" value="InterPro"/>
</dbReference>
<dbReference type="GO" id="GO:0046856">
    <property type="term" value="P:phosphatidylinositol dephosphorylation"/>
    <property type="evidence" value="ECO:0007669"/>
    <property type="project" value="InterPro"/>
</dbReference>
<dbReference type="SMART" id="SM00324">
    <property type="entry name" value="RhoGAP"/>
    <property type="match status" value="1"/>
</dbReference>
<dbReference type="InterPro" id="IPR000198">
    <property type="entry name" value="RhoGAP_dom"/>
</dbReference>
<proteinExistence type="predicted"/>
<dbReference type="SUPFAM" id="SSF56219">
    <property type="entry name" value="DNase I-like"/>
    <property type="match status" value="1"/>
</dbReference>
<dbReference type="InterPro" id="IPR046985">
    <property type="entry name" value="IP5"/>
</dbReference>
<organism evidence="7 8">
    <name type="scientific">Hebeloma cylindrosporum</name>
    <dbReference type="NCBI Taxonomy" id="76867"/>
    <lineage>
        <taxon>Eukaryota</taxon>
        <taxon>Fungi</taxon>
        <taxon>Dikarya</taxon>
        <taxon>Basidiomycota</taxon>
        <taxon>Agaricomycotina</taxon>
        <taxon>Agaricomycetes</taxon>
        <taxon>Agaricomycetidae</taxon>
        <taxon>Agaricales</taxon>
        <taxon>Agaricineae</taxon>
        <taxon>Hymenogastraceae</taxon>
        <taxon>Hebeloma</taxon>
    </lineage>
</organism>
<dbReference type="Gene3D" id="2.60.40.10">
    <property type="entry name" value="Immunoglobulins"/>
    <property type="match status" value="1"/>
</dbReference>
<dbReference type="Proteomes" id="UP000053424">
    <property type="component" value="Unassembled WGS sequence"/>
</dbReference>
<dbReference type="SMART" id="SM00128">
    <property type="entry name" value="IPPc"/>
    <property type="match status" value="1"/>
</dbReference>
<keyword evidence="8" id="KW-1185">Reference proteome</keyword>
<reference evidence="8" key="2">
    <citation type="submission" date="2015-01" db="EMBL/GenBank/DDBJ databases">
        <title>Evolutionary Origins and Diversification of the Mycorrhizal Mutualists.</title>
        <authorList>
            <consortium name="DOE Joint Genome Institute"/>
            <consortium name="Mycorrhizal Genomics Consortium"/>
            <person name="Kohler A."/>
            <person name="Kuo A."/>
            <person name="Nagy L.G."/>
            <person name="Floudas D."/>
            <person name="Copeland A."/>
            <person name="Barry K.W."/>
            <person name="Cichocki N."/>
            <person name="Veneault-Fourrey C."/>
            <person name="LaButti K."/>
            <person name="Lindquist E.A."/>
            <person name="Lipzen A."/>
            <person name="Lundell T."/>
            <person name="Morin E."/>
            <person name="Murat C."/>
            <person name="Riley R."/>
            <person name="Ohm R."/>
            <person name="Sun H."/>
            <person name="Tunlid A."/>
            <person name="Henrissat B."/>
            <person name="Grigoriev I.V."/>
            <person name="Hibbett D.S."/>
            <person name="Martin F."/>
        </authorList>
    </citation>
    <scope>NUCLEOTIDE SEQUENCE [LARGE SCALE GENOMIC DNA]</scope>
    <source>
        <strain evidence="8">h7</strain>
    </source>
</reference>